<dbReference type="InterPro" id="IPR011989">
    <property type="entry name" value="ARM-like"/>
</dbReference>
<feature type="compositionally biased region" description="Basic and acidic residues" evidence="3">
    <location>
        <begin position="394"/>
        <end position="417"/>
    </location>
</feature>
<gene>
    <name evidence="4" type="ORF">MAR_027518</name>
</gene>
<feature type="compositionally biased region" description="Polar residues" evidence="3">
    <location>
        <begin position="447"/>
        <end position="467"/>
    </location>
</feature>
<evidence type="ECO:0000313" key="4">
    <source>
        <dbReference type="EMBL" id="WAR13338.1"/>
    </source>
</evidence>
<dbReference type="EMBL" id="CP111019">
    <property type="protein sequence ID" value="WAR13338.1"/>
    <property type="molecule type" value="Genomic_DNA"/>
</dbReference>
<dbReference type="InterPro" id="IPR040362">
    <property type="entry name" value="RELCH"/>
</dbReference>
<feature type="compositionally biased region" description="Polar residues" evidence="3">
    <location>
        <begin position="418"/>
        <end position="427"/>
    </location>
</feature>
<dbReference type="InterPro" id="IPR006594">
    <property type="entry name" value="LisH"/>
</dbReference>
<accession>A0ABY7ETP6</accession>
<dbReference type="PROSITE" id="PS50077">
    <property type="entry name" value="HEAT_REPEAT"/>
    <property type="match status" value="2"/>
</dbReference>
<feature type="compositionally biased region" description="Polar residues" evidence="3">
    <location>
        <begin position="508"/>
        <end position="525"/>
    </location>
</feature>
<dbReference type="InterPro" id="IPR021133">
    <property type="entry name" value="HEAT_type_2"/>
</dbReference>
<dbReference type="InterPro" id="IPR016024">
    <property type="entry name" value="ARM-type_fold"/>
</dbReference>
<feature type="repeat" description="HEAT" evidence="1">
    <location>
        <begin position="689"/>
        <end position="728"/>
    </location>
</feature>
<dbReference type="Gene3D" id="1.25.10.10">
    <property type="entry name" value="Leucine-rich Repeat Variant"/>
    <property type="match status" value="1"/>
</dbReference>
<protein>
    <submittedName>
        <fullName evidence="4">RELCH-like protein</fullName>
    </submittedName>
</protein>
<dbReference type="PROSITE" id="PS50896">
    <property type="entry name" value="LISH"/>
    <property type="match status" value="1"/>
</dbReference>
<reference evidence="4" key="1">
    <citation type="submission" date="2022-11" db="EMBL/GenBank/DDBJ databases">
        <title>Centuries of genome instability and evolution in soft-shell clam transmissible cancer (bioRxiv).</title>
        <authorList>
            <person name="Hart S.F.M."/>
            <person name="Yonemitsu M.A."/>
            <person name="Giersch R.M."/>
            <person name="Beal B.F."/>
            <person name="Arriagada G."/>
            <person name="Davis B.W."/>
            <person name="Ostrander E.A."/>
            <person name="Goff S.P."/>
            <person name="Metzger M.J."/>
        </authorList>
    </citation>
    <scope>NUCLEOTIDE SEQUENCE</scope>
    <source>
        <strain evidence="4">MELC-2E11</strain>
        <tissue evidence="4">Siphon/mantle</tissue>
    </source>
</reference>
<evidence type="ECO:0000256" key="3">
    <source>
        <dbReference type="SAM" id="MobiDB-lite"/>
    </source>
</evidence>
<dbReference type="SUPFAM" id="SSF48371">
    <property type="entry name" value="ARM repeat"/>
    <property type="match status" value="1"/>
</dbReference>
<evidence type="ECO:0000256" key="2">
    <source>
        <dbReference type="SAM" id="Coils"/>
    </source>
</evidence>
<evidence type="ECO:0000256" key="1">
    <source>
        <dbReference type="PROSITE-ProRule" id="PRU00103"/>
    </source>
</evidence>
<feature type="region of interest" description="Disordered" evidence="3">
    <location>
        <begin position="370"/>
        <end position="545"/>
    </location>
</feature>
<sequence length="1090" mass="121931">MADDTNTNPFLSDDDDFTEDVEVETSKAMLEVRDTPEISWDSIAAKLLKEKMTLTALEMHTELVEAGRELPRLRDFFSNPGNFERSKEDSPPSTLPRTSSIQTFDSLDFARYSDDGERQVDERVAVLEFELRKAQDTIKSLRASLTKEAETDHVVSETTEEGKEGLRQDDTIRTMEKKAINFLVNGYLLQIDNKLTAVTFSEENEDQNFEDWDDVGLNIAQPPDLLHLYRDHYSGVSSERDMCEAGVQTDETGQYIEELQASLHQLEQELTEVRKELGGKVIELEELLLYKDKEMLRRRGVAEGSESEPPPSPLNEKALVFDDLPVSPTHHSDMEEEEEDLQECTCNHNENEKCPVCVRVQSPEMYRLDFSDDGEEQSGNQSTAGNRNQSSAEKGGHSQERYQGDQTNRSHSDKEQDSNINCDNSEVVSEPCDKPNSQSCDMAVKSGNATNSEQSVINETTDVQNISDKSKNLDAKATPVKSGQQVTSKKKGTKSKDIWTDPAPEGGRNTNISKPASSGKRSAQTKSKKTERSRHAAHTDATDRKMSSSFFKALKDVSKITGTDQQKVVMMLGRCLPHIVPNVLLAKREELIPLIICTAMLHPDARERDNLLNILFNLIKKPDEEQRQMILTGCIAFAQHVGPTRLEAELLPQCWEQISHKYMERRLLVAEACGALAGYIPSELRSSLVLSMLKQMLQDDKEADVREAVVRSLGLLIGFIADKDKYTQGSELLKTALRDSSEKVVSSAKQIFLPSFAMWSYELGKLEHNLLHSLLRDLEELAAVSTQKSPGGVAPLNEGRFLLYVSTLQELIPFLYISVLESGPYMDRLAEEMSSIGDNEAVRFTRSSSRLTDLVTIVGNKWHLGALVKLFEEHIGQEWFEPWDNLNWVVNNLIPRLLEVVQGAAVSFPRIVSCLAKCFHKLSTMFGKCFVDKKVKPRFIDVLMMGEDHIDPSSSFTSSSTPFTTCVVPVYASGVLSAFNNEEDRQQLSQFLREALFCLSAYNAPKESLRIAISEFQEANNHDLLLTALWEGVVHASPLIVMHSVNESLASTRCVPALVTLGSDPDISVRIATIPALGTIIETVTSRDIT</sequence>
<feature type="coiled-coil region" evidence="2">
    <location>
        <begin position="249"/>
        <end position="276"/>
    </location>
</feature>
<feature type="coiled-coil region" evidence="2">
    <location>
        <begin position="124"/>
        <end position="151"/>
    </location>
</feature>
<feature type="compositionally biased region" description="Polar residues" evidence="3">
    <location>
        <begin position="377"/>
        <end position="392"/>
    </location>
</feature>
<proteinExistence type="predicted"/>
<feature type="region of interest" description="Disordered" evidence="3">
    <location>
        <begin position="77"/>
        <end position="99"/>
    </location>
</feature>
<name>A0ABY7ETP6_MYAAR</name>
<dbReference type="PANTHER" id="PTHR32059">
    <property type="entry name" value="RAB11-BINDING PROTEIN RELCH"/>
    <property type="match status" value="1"/>
</dbReference>
<keyword evidence="2" id="KW-0175">Coiled coil</keyword>
<feature type="repeat" description="HEAT" evidence="1">
    <location>
        <begin position="1054"/>
        <end position="1090"/>
    </location>
</feature>
<feature type="compositionally biased region" description="Basic and acidic residues" evidence="3">
    <location>
        <begin position="528"/>
        <end position="545"/>
    </location>
</feature>
<evidence type="ECO:0000313" key="5">
    <source>
        <dbReference type="Proteomes" id="UP001164746"/>
    </source>
</evidence>
<dbReference type="Proteomes" id="UP001164746">
    <property type="component" value="Chromosome 8"/>
</dbReference>
<organism evidence="4 5">
    <name type="scientific">Mya arenaria</name>
    <name type="common">Soft-shell clam</name>
    <dbReference type="NCBI Taxonomy" id="6604"/>
    <lineage>
        <taxon>Eukaryota</taxon>
        <taxon>Metazoa</taxon>
        <taxon>Spiralia</taxon>
        <taxon>Lophotrochozoa</taxon>
        <taxon>Mollusca</taxon>
        <taxon>Bivalvia</taxon>
        <taxon>Autobranchia</taxon>
        <taxon>Heteroconchia</taxon>
        <taxon>Euheterodonta</taxon>
        <taxon>Imparidentia</taxon>
        <taxon>Neoheterodontei</taxon>
        <taxon>Myida</taxon>
        <taxon>Myoidea</taxon>
        <taxon>Myidae</taxon>
        <taxon>Mya</taxon>
    </lineage>
</organism>
<keyword evidence="5" id="KW-1185">Reference proteome</keyword>
<dbReference type="PANTHER" id="PTHR32059:SF0">
    <property type="entry name" value="RAB11-BINDING PROTEIN RELCH"/>
    <property type="match status" value="1"/>
</dbReference>